<evidence type="ECO:0000313" key="3">
    <source>
        <dbReference type="Proteomes" id="UP001295444"/>
    </source>
</evidence>
<reference evidence="2" key="1">
    <citation type="submission" date="2022-03" db="EMBL/GenBank/DDBJ databases">
        <authorList>
            <person name="Alioto T."/>
            <person name="Alioto T."/>
            <person name="Gomez Garrido J."/>
        </authorList>
    </citation>
    <scope>NUCLEOTIDE SEQUENCE</scope>
</reference>
<proteinExistence type="predicted"/>
<dbReference type="Proteomes" id="UP001295444">
    <property type="component" value="Chromosome 03"/>
</dbReference>
<protein>
    <submittedName>
        <fullName evidence="2">Uncharacterized protein</fullName>
    </submittedName>
</protein>
<dbReference type="PANTHER" id="PTHR40710:SF1">
    <property type="entry name" value="RIKEN CDNA E230025N22 GENE"/>
    <property type="match status" value="1"/>
</dbReference>
<name>A0AAD1RPT5_PELCU</name>
<keyword evidence="3" id="KW-1185">Reference proteome</keyword>
<gene>
    <name evidence="2" type="ORF">PECUL_23A040946</name>
</gene>
<evidence type="ECO:0000256" key="1">
    <source>
        <dbReference type="SAM" id="Coils"/>
    </source>
</evidence>
<accession>A0AAD1RPT5</accession>
<evidence type="ECO:0000313" key="2">
    <source>
        <dbReference type="EMBL" id="CAH2275849.1"/>
    </source>
</evidence>
<organism evidence="2 3">
    <name type="scientific">Pelobates cultripes</name>
    <name type="common">Western spadefoot toad</name>
    <dbReference type="NCBI Taxonomy" id="61616"/>
    <lineage>
        <taxon>Eukaryota</taxon>
        <taxon>Metazoa</taxon>
        <taxon>Chordata</taxon>
        <taxon>Craniata</taxon>
        <taxon>Vertebrata</taxon>
        <taxon>Euteleostomi</taxon>
        <taxon>Amphibia</taxon>
        <taxon>Batrachia</taxon>
        <taxon>Anura</taxon>
        <taxon>Pelobatoidea</taxon>
        <taxon>Pelobatidae</taxon>
        <taxon>Pelobates</taxon>
    </lineage>
</organism>
<sequence>MELEFSMAQARREWLKEQHRTLINKELVGLEYDKRKQENLLPEQEVKMLQKEKSVLVLQVEALRKERSESERDLNLLCQFYKDEANAQKKHVLQIFHAYRGLLEEQMDAQEHRYRKLLEETVQDAVQLSTRNQELETENKRLQEEPCLKCLLCAFGKSKMADWRLSGANAHLRQ</sequence>
<dbReference type="PANTHER" id="PTHR40710">
    <property type="entry name" value="RIKEN CDNA E230025N22 GENE"/>
    <property type="match status" value="1"/>
</dbReference>
<dbReference type="AlphaFoldDB" id="A0AAD1RPT5"/>
<dbReference type="EMBL" id="OW240914">
    <property type="protein sequence ID" value="CAH2275849.1"/>
    <property type="molecule type" value="Genomic_DNA"/>
</dbReference>
<feature type="coiled-coil region" evidence="1">
    <location>
        <begin position="100"/>
        <end position="145"/>
    </location>
</feature>
<keyword evidence="1" id="KW-0175">Coiled coil</keyword>